<feature type="region of interest" description="Disordered" evidence="1">
    <location>
        <begin position="97"/>
        <end position="121"/>
    </location>
</feature>
<dbReference type="EMBL" id="JBHSML010000003">
    <property type="protein sequence ID" value="MFC5516172.1"/>
    <property type="molecule type" value="Genomic_DNA"/>
</dbReference>
<organism evidence="2 3">
    <name type="scientific">Kaistia terrae</name>
    <dbReference type="NCBI Taxonomy" id="537017"/>
    <lineage>
        <taxon>Bacteria</taxon>
        <taxon>Pseudomonadati</taxon>
        <taxon>Pseudomonadota</taxon>
        <taxon>Alphaproteobacteria</taxon>
        <taxon>Hyphomicrobiales</taxon>
        <taxon>Kaistiaceae</taxon>
        <taxon>Kaistia</taxon>
    </lineage>
</organism>
<accession>A0ABW0PWP0</accession>
<comment type="caution">
    <text evidence="2">The sequence shown here is derived from an EMBL/GenBank/DDBJ whole genome shotgun (WGS) entry which is preliminary data.</text>
</comment>
<dbReference type="InterPro" id="IPR035220">
    <property type="entry name" value="DUF5330"/>
</dbReference>
<sequence length="121" mass="12485">MFILRAAFWFSVVVLMIPGDPSHGVQAPRVDAIDALLAARGAVADLSGMCERQPDVCTNGGAALAAFGAKARYGAQLIYSTIDGSLSAATPILPGANSGGTLTPSDVEPNWHAPTPHERKA</sequence>
<dbReference type="RefSeq" id="WP_266341621.1">
    <property type="nucleotide sequence ID" value="NZ_JAPKNH010000001.1"/>
</dbReference>
<evidence type="ECO:0000256" key="1">
    <source>
        <dbReference type="SAM" id="MobiDB-lite"/>
    </source>
</evidence>
<reference evidence="3" key="1">
    <citation type="journal article" date="2019" name="Int. J. Syst. Evol. Microbiol.">
        <title>The Global Catalogue of Microorganisms (GCM) 10K type strain sequencing project: providing services to taxonomists for standard genome sequencing and annotation.</title>
        <authorList>
            <consortium name="The Broad Institute Genomics Platform"/>
            <consortium name="The Broad Institute Genome Sequencing Center for Infectious Disease"/>
            <person name="Wu L."/>
            <person name="Ma J."/>
        </authorList>
    </citation>
    <scope>NUCLEOTIDE SEQUENCE [LARGE SCALE GENOMIC DNA]</scope>
    <source>
        <strain evidence="3">KACC 12633</strain>
    </source>
</reference>
<dbReference type="Proteomes" id="UP001596150">
    <property type="component" value="Unassembled WGS sequence"/>
</dbReference>
<keyword evidence="3" id="KW-1185">Reference proteome</keyword>
<evidence type="ECO:0000313" key="2">
    <source>
        <dbReference type="EMBL" id="MFC5516172.1"/>
    </source>
</evidence>
<name>A0ABW0PWP0_9HYPH</name>
<gene>
    <name evidence="2" type="ORF">ACFPP9_10360</name>
</gene>
<protein>
    <submittedName>
        <fullName evidence="2">DUF5330 domain-containing protein</fullName>
    </submittedName>
</protein>
<evidence type="ECO:0000313" key="3">
    <source>
        <dbReference type="Proteomes" id="UP001596150"/>
    </source>
</evidence>
<proteinExistence type="predicted"/>
<dbReference type="Pfam" id="PF17264">
    <property type="entry name" value="DUF5330"/>
    <property type="match status" value="1"/>
</dbReference>